<dbReference type="AlphaFoldDB" id="A0A840I5U6"/>
<proteinExistence type="predicted"/>
<evidence type="ECO:0000313" key="2">
    <source>
        <dbReference type="Proteomes" id="UP000563524"/>
    </source>
</evidence>
<reference evidence="1 2" key="1">
    <citation type="submission" date="2020-08" db="EMBL/GenBank/DDBJ databases">
        <title>Genomic Encyclopedia of Type Strains, Phase IV (KMG-IV): sequencing the most valuable type-strain genomes for metagenomic binning, comparative biology and taxonomic classification.</title>
        <authorList>
            <person name="Goeker M."/>
        </authorList>
    </citation>
    <scope>NUCLEOTIDE SEQUENCE [LARGE SCALE GENOMIC DNA]</scope>
    <source>
        <strain evidence="1 2">DSM 102850</strain>
    </source>
</reference>
<keyword evidence="2" id="KW-1185">Reference proteome</keyword>
<protein>
    <submittedName>
        <fullName evidence="1">Uncharacterized protein</fullName>
    </submittedName>
</protein>
<evidence type="ECO:0000313" key="1">
    <source>
        <dbReference type="EMBL" id="MBB4660316.1"/>
    </source>
</evidence>
<sequence length="118" mass="12547">MTRSRLTAETVLELAAAIEAENEALREGRVRDALVRAPERNALIEALEAGVAEARNMLPRALDVPSRALLRAAEENQKLLASVAAGLKEADGMRRPAIAYTAQGSSVADAVSLASRKL</sequence>
<gene>
    <name evidence="1" type="ORF">GGQ59_002866</name>
</gene>
<organism evidence="1 2">
    <name type="scientific">Parvularcula dongshanensis</name>
    <dbReference type="NCBI Taxonomy" id="1173995"/>
    <lineage>
        <taxon>Bacteria</taxon>
        <taxon>Pseudomonadati</taxon>
        <taxon>Pseudomonadota</taxon>
        <taxon>Alphaproteobacteria</taxon>
        <taxon>Parvularculales</taxon>
        <taxon>Parvularculaceae</taxon>
        <taxon>Parvularcula</taxon>
    </lineage>
</organism>
<name>A0A840I5U6_9PROT</name>
<dbReference type="RefSeq" id="WP_183819751.1">
    <property type="nucleotide sequence ID" value="NZ_JACHOB010000008.1"/>
</dbReference>
<dbReference type="Proteomes" id="UP000563524">
    <property type="component" value="Unassembled WGS sequence"/>
</dbReference>
<dbReference type="EMBL" id="JACHOB010000008">
    <property type="protein sequence ID" value="MBB4660316.1"/>
    <property type="molecule type" value="Genomic_DNA"/>
</dbReference>
<accession>A0A840I5U6</accession>
<comment type="caution">
    <text evidence="1">The sequence shown here is derived from an EMBL/GenBank/DDBJ whole genome shotgun (WGS) entry which is preliminary data.</text>
</comment>